<dbReference type="Gene3D" id="1.20.81.30">
    <property type="entry name" value="Type II secretion system (T2SS), domain F"/>
    <property type="match status" value="1"/>
</dbReference>
<evidence type="ECO:0000256" key="2">
    <source>
        <dbReference type="ARBA" id="ARBA00022475"/>
    </source>
</evidence>
<dbReference type="PANTHER" id="PTHR35007">
    <property type="entry name" value="INTEGRAL MEMBRANE PROTEIN-RELATED"/>
    <property type="match status" value="1"/>
</dbReference>
<accession>A0ABQ5N1C0</accession>
<evidence type="ECO:0000313" key="9">
    <source>
        <dbReference type="Proteomes" id="UP001208567"/>
    </source>
</evidence>
<dbReference type="InterPro" id="IPR042094">
    <property type="entry name" value="T2SS_GspF_sf"/>
</dbReference>
<evidence type="ECO:0000256" key="1">
    <source>
        <dbReference type="ARBA" id="ARBA00004651"/>
    </source>
</evidence>
<feature type="transmembrane region" description="Helical" evidence="6">
    <location>
        <begin position="295"/>
        <end position="315"/>
    </location>
</feature>
<evidence type="ECO:0000256" key="6">
    <source>
        <dbReference type="SAM" id="Phobius"/>
    </source>
</evidence>
<dbReference type="Pfam" id="PF00482">
    <property type="entry name" value="T2SSF"/>
    <property type="match status" value="1"/>
</dbReference>
<evidence type="ECO:0000256" key="4">
    <source>
        <dbReference type="ARBA" id="ARBA00022989"/>
    </source>
</evidence>
<organism evidence="8 9">
    <name type="scientific">Clostridium omnivorum</name>
    <dbReference type="NCBI Taxonomy" id="1604902"/>
    <lineage>
        <taxon>Bacteria</taxon>
        <taxon>Bacillati</taxon>
        <taxon>Bacillota</taxon>
        <taxon>Clostridia</taxon>
        <taxon>Eubacteriales</taxon>
        <taxon>Clostridiaceae</taxon>
        <taxon>Clostridium</taxon>
    </lineage>
</organism>
<dbReference type="PANTHER" id="PTHR35007:SF1">
    <property type="entry name" value="PILUS ASSEMBLY PROTEIN"/>
    <property type="match status" value="1"/>
</dbReference>
<dbReference type="EMBL" id="BRXR01000001">
    <property type="protein sequence ID" value="GLC28989.1"/>
    <property type="molecule type" value="Genomic_DNA"/>
</dbReference>
<dbReference type="InterPro" id="IPR018076">
    <property type="entry name" value="T2SS_GspF_dom"/>
</dbReference>
<feature type="transmembrane region" description="Helical" evidence="6">
    <location>
        <begin position="6"/>
        <end position="26"/>
    </location>
</feature>
<feature type="transmembrane region" description="Helical" evidence="6">
    <location>
        <begin position="94"/>
        <end position="113"/>
    </location>
</feature>
<dbReference type="Proteomes" id="UP001208567">
    <property type="component" value="Unassembled WGS sequence"/>
</dbReference>
<evidence type="ECO:0000256" key="5">
    <source>
        <dbReference type="ARBA" id="ARBA00023136"/>
    </source>
</evidence>
<feature type="transmembrane region" description="Helical" evidence="6">
    <location>
        <begin position="264"/>
        <end position="283"/>
    </location>
</feature>
<evidence type="ECO:0000256" key="3">
    <source>
        <dbReference type="ARBA" id="ARBA00022692"/>
    </source>
</evidence>
<proteinExistence type="predicted"/>
<keyword evidence="2" id="KW-1003">Cell membrane</keyword>
<feature type="transmembrane region" description="Helical" evidence="6">
    <location>
        <begin position="119"/>
        <end position="137"/>
    </location>
</feature>
<keyword evidence="3 6" id="KW-0812">Transmembrane</keyword>
<evidence type="ECO:0000313" key="8">
    <source>
        <dbReference type="EMBL" id="GLC28989.1"/>
    </source>
</evidence>
<feature type="domain" description="Type II secretion system protein GspF" evidence="7">
    <location>
        <begin position="158"/>
        <end position="280"/>
    </location>
</feature>
<sequence>MKDIILLLYFLCSFMLVFGILYIFILQDKKLEKRVKYYLDINEKYKKSKSKTNKEQIKFVDLKNIYQFIRAKTSEETSEKLQQILRSSGIQMDIEEYIVLVIISMVFLGVASALLLKNFIFVIPGVVVGYIIPRYWLSGKRKKRIKEFNEALPDMIMTIVGSLKAGLSFAQAMKTVAEECESPVKEEITDFLKEMNYGITMEDALNNLKTRMPSSDLDIMIQAILIQRQVGGNLSMILEIIVKTIRERNEVERHVQSLSAQGKLSGKVVGFLPIALFVVLSLINPEYMAPFTKNLFGKIALGIGAFFMIIGFIMINKLSKIEV</sequence>
<dbReference type="RefSeq" id="WP_264848262.1">
    <property type="nucleotide sequence ID" value="NZ_BRXR01000001.1"/>
</dbReference>
<keyword evidence="4 6" id="KW-1133">Transmembrane helix</keyword>
<reference evidence="8 9" key="1">
    <citation type="journal article" date="2024" name="Int. J. Syst. Evol. Microbiol.">
        <title>Clostridium omnivorum sp. nov., isolated from anoxic soil under the treatment of reductive soil disinfestation.</title>
        <authorList>
            <person name="Ueki A."/>
            <person name="Tonouchi A."/>
            <person name="Kaku N."/>
            <person name="Honma S."/>
            <person name="Ueki K."/>
        </authorList>
    </citation>
    <scope>NUCLEOTIDE SEQUENCE [LARGE SCALE GENOMIC DNA]</scope>
    <source>
        <strain evidence="8 9">E14</strain>
    </source>
</reference>
<gene>
    <name evidence="8" type="ORF">bsdE14_03990</name>
</gene>
<comment type="subcellular location">
    <subcellularLocation>
        <location evidence="1">Cell membrane</location>
        <topology evidence="1">Multi-pass membrane protein</topology>
    </subcellularLocation>
</comment>
<comment type="caution">
    <text evidence="8">The sequence shown here is derived from an EMBL/GenBank/DDBJ whole genome shotgun (WGS) entry which is preliminary data.</text>
</comment>
<keyword evidence="5 6" id="KW-0472">Membrane</keyword>
<keyword evidence="9" id="KW-1185">Reference proteome</keyword>
<protein>
    <submittedName>
        <fullName evidence="8">Secretion system protein</fullName>
    </submittedName>
</protein>
<name>A0ABQ5N1C0_9CLOT</name>
<evidence type="ECO:0000259" key="7">
    <source>
        <dbReference type="Pfam" id="PF00482"/>
    </source>
</evidence>